<dbReference type="EMBL" id="GBRH01259767">
    <property type="protein sequence ID" value="JAD38128.1"/>
    <property type="molecule type" value="Transcribed_RNA"/>
</dbReference>
<proteinExistence type="predicted"/>
<evidence type="ECO:0000256" key="1">
    <source>
        <dbReference type="SAM" id="SignalP"/>
    </source>
</evidence>
<sequence length="68" mass="7302">MLIANAAHLFGELPLLFSLAAMYNQFVRHFCSPWCSPAAQMNPPGCSTATPAILRPHNLMGCSPDLAS</sequence>
<feature type="signal peptide" evidence="1">
    <location>
        <begin position="1"/>
        <end position="20"/>
    </location>
</feature>
<organism evidence="2">
    <name type="scientific">Arundo donax</name>
    <name type="common">Giant reed</name>
    <name type="synonym">Donax arundinaceus</name>
    <dbReference type="NCBI Taxonomy" id="35708"/>
    <lineage>
        <taxon>Eukaryota</taxon>
        <taxon>Viridiplantae</taxon>
        <taxon>Streptophyta</taxon>
        <taxon>Embryophyta</taxon>
        <taxon>Tracheophyta</taxon>
        <taxon>Spermatophyta</taxon>
        <taxon>Magnoliopsida</taxon>
        <taxon>Liliopsida</taxon>
        <taxon>Poales</taxon>
        <taxon>Poaceae</taxon>
        <taxon>PACMAD clade</taxon>
        <taxon>Arundinoideae</taxon>
        <taxon>Arundineae</taxon>
        <taxon>Arundo</taxon>
    </lineage>
</organism>
<name>A0A0A8ZKF0_ARUDO</name>
<keyword evidence="1" id="KW-0732">Signal</keyword>
<reference evidence="2" key="2">
    <citation type="journal article" date="2015" name="Data Brief">
        <title>Shoot transcriptome of the giant reed, Arundo donax.</title>
        <authorList>
            <person name="Barrero R.A."/>
            <person name="Guerrero F.D."/>
            <person name="Moolhuijzen P."/>
            <person name="Goolsby J.A."/>
            <person name="Tidwell J."/>
            <person name="Bellgard S.E."/>
            <person name="Bellgard M.I."/>
        </authorList>
    </citation>
    <scope>NUCLEOTIDE SEQUENCE</scope>
    <source>
        <tissue evidence="2">Shoot tissue taken approximately 20 cm above the soil surface</tissue>
    </source>
</reference>
<feature type="chain" id="PRO_5005168759" evidence="1">
    <location>
        <begin position="21"/>
        <end position="68"/>
    </location>
</feature>
<reference evidence="2" key="1">
    <citation type="submission" date="2014-09" db="EMBL/GenBank/DDBJ databases">
        <authorList>
            <person name="Magalhaes I.L.F."/>
            <person name="Oliveira U."/>
            <person name="Santos F.R."/>
            <person name="Vidigal T.H.D.A."/>
            <person name="Brescovit A.D."/>
            <person name="Santos A.J."/>
        </authorList>
    </citation>
    <scope>NUCLEOTIDE SEQUENCE</scope>
    <source>
        <tissue evidence="2">Shoot tissue taken approximately 20 cm above the soil surface</tissue>
    </source>
</reference>
<dbReference type="AlphaFoldDB" id="A0A0A8ZKF0"/>
<evidence type="ECO:0000313" key="2">
    <source>
        <dbReference type="EMBL" id="JAD38128.1"/>
    </source>
</evidence>
<protein>
    <submittedName>
        <fullName evidence="2">Uncharacterized protein</fullName>
    </submittedName>
</protein>
<accession>A0A0A8ZKF0</accession>